<keyword evidence="2" id="KW-1185">Reference proteome</keyword>
<accession>A0A4Y2PYJ4</accession>
<reference evidence="1 2" key="1">
    <citation type="journal article" date="2019" name="Sci. Rep.">
        <title>Orb-weaving spider Araneus ventricosus genome elucidates the spidroin gene catalogue.</title>
        <authorList>
            <person name="Kono N."/>
            <person name="Nakamura H."/>
            <person name="Ohtoshi R."/>
            <person name="Moran D.A.P."/>
            <person name="Shinohara A."/>
            <person name="Yoshida Y."/>
            <person name="Fujiwara M."/>
            <person name="Mori M."/>
            <person name="Tomita M."/>
            <person name="Arakawa K."/>
        </authorList>
    </citation>
    <scope>NUCLEOTIDE SEQUENCE [LARGE SCALE GENOMIC DNA]</scope>
</reference>
<sequence>MSPMALFNLYRRVHRTIGIDCQRVKERPKICVRIPDKPAYCSAKDSETTTFGRFYTGKGCQVCNSCEKAVWKISRIFLIEFLSYRVHKYTDGERGRLTSHDKVRPKFEMYRNVVVHRAAPSYSDVYGSTTTPAATQLSQFKVYDTFDSTKSMTHFIAQSLHVPAHKQSRQQSSYARSTRKYNYRFLAIQTISNNLGVAPVVLRHPILMFVSQYPPADRGNSFCLVVKIRDSGHKGPRF</sequence>
<gene>
    <name evidence="1" type="ORF">AVEN_28813_1</name>
</gene>
<evidence type="ECO:0000313" key="1">
    <source>
        <dbReference type="EMBL" id="GBN55327.1"/>
    </source>
</evidence>
<proteinExistence type="predicted"/>
<dbReference type="AlphaFoldDB" id="A0A4Y2PYJ4"/>
<evidence type="ECO:0000313" key="2">
    <source>
        <dbReference type="Proteomes" id="UP000499080"/>
    </source>
</evidence>
<name>A0A4Y2PYJ4_ARAVE</name>
<comment type="caution">
    <text evidence="1">The sequence shown here is derived from an EMBL/GenBank/DDBJ whole genome shotgun (WGS) entry which is preliminary data.</text>
</comment>
<organism evidence="1 2">
    <name type="scientific">Araneus ventricosus</name>
    <name type="common">Orbweaver spider</name>
    <name type="synonym">Epeira ventricosa</name>
    <dbReference type="NCBI Taxonomy" id="182803"/>
    <lineage>
        <taxon>Eukaryota</taxon>
        <taxon>Metazoa</taxon>
        <taxon>Ecdysozoa</taxon>
        <taxon>Arthropoda</taxon>
        <taxon>Chelicerata</taxon>
        <taxon>Arachnida</taxon>
        <taxon>Araneae</taxon>
        <taxon>Araneomorphae</taxon>
        <taxon>Entelegynae</taxon>
        <taxon>Araneoidea</taxon>
        <taxon>Araneidae</taxon>
        <taxon>Araneus</taxon>
    </lineage>
</organism>
<protein>
    <submittedName>
        <fullName evidence="1">Uncharacterized protein</fullName>
    </submittedName>
</protein>
<dbReference type="EMBL" id="BGPR01012264">
    <property type="protein sequence ID" value="GBN55327.1"/>
    <property type="molecule type" value="Genomic_DNA"/>
</dbReference>
<dbReference type="Proteomes" id="UP000499080">
    <property type="component" value="Unassembled WGS sequence"/>
</dbReference>